<feature type="domain" description="Metallo-beta-lactamase" evidence="1">
    <location>
        <begin position="117"/>
        <end position="301"/>
    </location>
</feature>
<dbReference type="EMBL" id="MFIX01000216">
    <property type="protein sequence ID" value="OGG01249.1"/>
    <property type="molecule type" value="Genomic_DNA"/>
</dbReference>
<reference evidence="2 3" key="1">
    <citation type="journal article" date="2016" name="Nat. Commun.">
        <title>Thousands of microbial genomes shed light on interconnected biogeochemical processes in an aquifer system.</title>
        <authorList>
            <person name="Anantharaman K."/>
            <person name="Brown C.T."/>
            <person name="Hug L.A."/>
            <person name="Sharon I."/>
            <person name="Castelle C.J."/>
            <person name="Probst A.J."/>
            <person name="Thomas B.C."/>
            <person name="Singh A."/>
            <person name="Wilkins M.J."/>
            <person name="Karaoz U."/>
            <person name="Brodie E.L."/>
            <person name="Williams K.H."/>
            <person name="Hubbard S.S."/>
            <person name="Banfield J.F."/>
        </authorList>
    </citation>
    <scope>NUCLEOTIDE SEQUENCE [LARGE SCALE GENOMIC DNA]</scope>
</reference>
<dbReference type="Gene3D" id="3.60.15.10">
    <property type="entry name" value="Ribonuclease Z/Hydroxyacylglutathione hydrolase-like"/>
    <property type="match status" value="1"/>
</dbReference>
<evidence type="ECO:0000259" key="1">
    <source>
        <dbReference type="SMART" id="SM00849"/>
    </source>
</evidence>
<evidence type="ECO:0000313" key="3">
    <source>
        <dbReference type="Proteomes" id="UP000179129"/>
    </source>
</evidence>
<dbReference type="InterPro" id="IPR050855">
    <property type="entry name" value="NDM-1-like"/>
</dbReference>
<dbReference type="Proteomes" id="UP000179129">
    <property type="component" value="Unassembled WGS sequence"/>
</dbReference>
<name>A0A1F5YM28_9BACT</name>
<dbReference type="AlphaFoldDB" id="A0A1F5YM28"/>
<dbReference type="STRING" id="1817867.A3F83_14220"/>
<dbReference type="SUPFAM" id="SSF56281">
    <property type="entry name" value="Metallo-hydrolase/oxidoreductase"/>
    <property type="match status" value="1"/>
</dbReference>
<accession>A0A1F5YM28</accession>
<dbReference type="InterPro" id="IPR001279">
    <property type="entry name" value="Metallo-B-lactamas"/>
</dbReference>
<dbReference type="PANTHER" id="PTHR42951:SF17">
    <property type="entry name" value="METALLO-BETA-LACTAMASE DOMAIN-CONTAINING PROTEIN"/>
    <property type="match status" value="1"/>
</dbReference>
<dbReference type="PANTHER" id="PTHR42951">
    <property type="entry name" value="METALLO-BETA-LACTAMASE DOMAIN-CONTAINING"/>
    <property type="match status" value="1"/>
</dbReference>
<gene>
    <name evidence="2" type="ORF">A3F83_14220</name>
</gene>
<comment type="caution">
    <text evidence="2">The sequence shown here is derived from an EMBL/GenBank/DDBJ whole genome shotgun (WGS) entry which is preliminary data.</text>
</comment>
<proteinExistence type="predicted"/>
<dbReference type="PROSITE" id="PS51257">
    <property type="entry name" value="PROKAR_LIPOPROTEIN"/>
    <property type="match status" value="1"/>
</dbReference>
<organism evidence="2 3">
    <name type="scientific">Candidatus Glassbacteria bacterium RIFCSPLOWO2_12_FULL_58_11</name>
    <dbReference type="NCBI Taxonomy" id="1817867"/>
    <lineage>
        <taxon>Bacteria</taxon>
        <taxon>Candidatus Glassiibacteriota</taxon>
    </lineage>
</organism>
<dbReference type="Pfam" id="PF00753">
    <property type="entry name" value="Lactamase_B"/>
    <property type="match status" value="1"/>
</dbReference>
<dbReference type="InterPro" id="IPR036866">
    <property type="entry name" value="RibonucZ/Hydroxyglut_hydro"/>
</dbReference>
<dbReference type="SMART" id="SM00849">
    <property type="entry name" value="Lactamase_B"/>
    <property type="match status" value="1"/>
</dbReference>
<evidence type="ECO:0000313" key="2">
    <source>
        <dbReference type="EMBL" id="OGG01249.1"/>
    </source>
</evidence>
<protein>
    <recommendedName>
        <fullName evidence="1">Metallo-beta-lactamase domain-containing protein</fullName>
    </recommendedName>
</protein>
<sequence>MIDRRQFIALSGVSLATGCATRSTGIPATGGGKDPVTEGRYYPPVTQINPPGHQVIHDRATYIEQYKYENWIPPRKWNDDAVLWQDFSNRWGQGILPIQRRPLQILEGLYLLGPDDYHQCIYLWDTGEGLLLVDPSYSRFQNMIETQIRQLGYRLEDVKWVLLTHMHWDHSQSAAAWEKRGVKVYIHAADADYITGRKDPGGPESVLAVVSPVVFEDGAELEFGKLKMRAIHTPGHTPGSACQSLSWLGTPVLISGDIVLDWGRHAWMGADYCNWDQYLASLWKLHGDKDAALWQMLLPGHGTIDLDGTGDSLYAVIQIVSEIMRRRRAGSTIDWLNPYEVFWQLKQEGGKELEVLRS</sequence>